<name>T2ITK8_CROWT</name>
<sequence length="43" mass="5164">MDKNIVVDRYIDNFLWSAIAITYDFLLMLLLRYIAFLGLNMYT</sequence>
<comment type="caution">
    <text evidence="2">The sequence shown here is derived from an EMBL/GenBank/DDBJ whole genome shotgun (WGS) entry which is preliminary data.</text>
</comment>
<keyword evidence="1" id="KW-1133">Transmembrane helix</keyword>
<reference evidence="2 3" key="1">
    <citation type="submission" date="2013-01" db="EMBL/GenBank/DDBJ databases">
        <authorList>
            <person name="Bench S."/>
        </authorList>
    </citation>
    <scope>NUCLEOTIDE SEQUENCE [LARGE SCALE GENOMIC DNA]</scope>
    <source>
        <strain evidence="2 3">WH 0005</strain>
    </source>
</reference>
<evidence type="ECO:0000256" key="1">
    <source>
        <dbReference type="SAM" id="Phobius"/>
    </source>
</evidence>
<keyword evidence="1" id="KW-0472">Membrane</keyword>
<feature type="transmembrane region" description="Helical" evidence="1">
    <location>
        <begin position="14"/>
        <end position="39"/>
    </location>
</feature>
<keyword evidence="1" id="KW-0812">Transmembrane</keyword>
<reference evidence="2 3" key="2">
    <citation type="submission" date="2013-09" db="EMBL/GenBank/DDBJ databases">
        <title>Whole genome comparison of six Crocosphaera watsonii strains with differing phenotypes.</title>
        <authorList>
            <person name="Bench S.R."/>
            <person name="Heller P."/>
            <person name="Frank I."/>
            <person name="Arciniega M."/>
            <person name="Shilova I.N."/>
            <person name="Zehr J.P."/>
        </authorList>
    </citation>
    <scope>NUCLEOTIDE SEQUENCE [LARGE SCALE GENOMIC DNA]</scope>
    <source>
        <strain evidence="2 3">WH 0005</strain>
    </source>
</reference>
<dbReference type="Proteomes" id="UP000017981">
    <property type="component" value="Unassembled WGS sequence"/>
</dbReference>
<gene>
    <name evidence="2" type="ORF">CWATWH0005_5889</name>
</gene>
<dbReference type="AlphaFoldDB" id="T2ITK8"/>
<organism evidence="2 3">
    <name type="scientific">Crocosphaera watsonii WH 0005</name>
    <dbReference type="NCBI Taxonomy" id="423472"/>
    <lineage>
        <taxon>Bacteria</taxon>
        <taxon>Bacillati</taxon>
        <taxon>Cyanobacteriota</taxon>
        <taxon>Cyanophyceae</taxon>
        <taxon>Oscillatoriophycideae</taxon>
        <taxon>Chroococcales</taxon>
        <taxon>Aphanothecaceae</taxon>
        <taxon>Crocosphaera</taxon>
    </lineage>
</organism>
<proteinExistence type="predicted"/>
<protein>
    <submittedName>
        <fullName evidence="2">Uncharacterized protein</fullName>
    </submittedName>
</protein>
<dbReference type="EMBL" id="CAQL01000564">
    <property type="protein sequence ID" value="CCQ56142.1"/>
    <property type="molecule type" value="Genomic_DNA"/>
</dbReference>
<evidence type="ECO:0000313" key="3">
    <source>
        <dbReference type="Proteomes" id="UP000017981"/>
    </source>
</evidence>
<evidence type="ECO:0000313" key="2">
    <source>
        <dbReference type="EMBL" id="CCQ56142.1"/>
    </source>
</evidence>
<accession>T2ITK8</accession>